<reference evidence="1 2" key="1">
    <citation type="submission" date="2018-02" db="EMBL/GenBank/DDBJ databases">
        <authorList>
            <person name="Cohen D.B."/>
            <person name="Kent A.D."/>
        </authorList>
    </citation>
    <scope>NUCLEOTIDE SEQUENCE [LARGE SCALE GENOMIC DNA]</scope>
    <source>
        <strain evidence="1">1</strain>
    </source>
</reference>
<evidence type="ECO:0000313" key="1">
    <source>
        <dbReference type="EMBL" id="SPD86952.1"/>
    </source>
</evidence>
<evidence type="ECO:0008006" key="3">
    <source>
        <dbReference type="Google" id="ProtNLM"/>
    </source>
</evidence>
<name>A0A2N9JHB8_9ACTN</name>
<proteinExistence type="predicted"/>
<accession>A0A2N9JHB8</accession>
<keyword evidence="2" id="KW-1185">Reference proteome</keyword>
<dbReference type="InterPro" id="IPR021373">
    <property type="entry name" value="DUF2993"/>
</dbReference>
<protein>
    <recommendedName>
        <fullName evidence="3">DUF2993 domain-containing protein</fullName>
    </recommendedName>
</protein>
<dbReference type="RefSeq" id="WP_105185790.1">
    <property type="nucleotide sequence ID" value="NZ_BAAAGO010000032.1"/>
</dbReference>
<organism evidence="1 2">
    <name type="scientific">Micropruina glycogenica</name>
    <dbReference type="NCBI Taxonomy" id="75385"/>
    <lineage>
        <taxon>Bacteria</taxon>
        <taxon>Bacillati</taxon>
        <taxon>Actinomycetota</taxon>
        <taxon>Actinomycetes</taxon>
        <taxon>Propionibacteriales</taxon>
        <taxon>Nocardioidaceae</taxon>
        <taxon>Micropruina</taxon>
    </lineage>
</organism>
<gene>
    <name evidence="1" type="ORF">MPLG2_1922</name>
</gene>
<dbReference type="AlphaFoldDB" id="A0A2N9JHB8"/>
<dbReference type="EMBL" id="LT985188">
    <property type="protein sequence ID" value="SPD86952.1"/>
    <property type="molecule type" value="Genomic_DNA"/>
</dbReference>
<dbReference type="KEGG" id="mgg:MPLG2_1922"/>
<dbReference type="Proteomes" id="UP000238164">
    <property type="component" value="Chromosome 1"/>
</dbReference>
<dbReference type="Pfam" id="PF11209">
    <property type="entry name" value="LmeA"/>
    <property type="match status" value="1"/>
</dbReference>
<sequence>MQRFGKVLIVLGVIAALLVGAEFGVRAYVQSQAQQALTTVDLDLEQPTMTLGGGSVLAALAQGRFVDVSGTAASAVVPFEQRKVTVKSITYRAGNIRLISTSEAVVGDLALNGTLGFAALSDIAGLPISSGGDGRVLVTYSVDILGLTNLEIGISAVPVLDVAAQQIDLEQSRIDVAGIDIDQNVSQQIIERVVKPISLAADDQVTVTAIRVADDGLVADLTATDVPIKR</sequence>
<evidence type="ECO:0000313" key="2">
    <source>
        <dbReference type="Proteomes" id="UP000238164"/>
    </source>
</evidence>